<keyword evidence="6" id="KW-1185">Reference proteome</keyword>
<dbReference type="InterPro" id="IPR006439">
    <property type="entry name" value="HAD-SF_hydro_IA"/>
</dbReference>
<dbReference type="PANTHER" id="PTHR20371">
    <property type="entry name" value="ENOLASE-PHOSPHATASE E1"/>
    <property type="match status" value="1"/>
</dbReference>
<dbReference type="PANTHER" id="PTHR20371:SF1">
    <property type="entry name" value="ENOLASE-PHOSPHATASE E1"/>
    <property type="match status" value="1"/>
</dbReference>
<sequence length="318" mass="35495">MEAQQVQKRSVDEAEALLDGVSAVVVDIEGTTTSLSFVKKVLFPYITENVETYLKNRSDDEETKADICALRELACKDVAEKMEGCIEIPDGESDEVIKCCVENIKWQMCQDRKSTALKQLQGHMWREGYKTGKIKASIYDDVEPVITQLIDEGVSVYVYSSGSIEAQKQLFSHVEEGDISDLFTDFFDTTIGSKTDDSSYTAISEKIHVDPSQILYLTDNPKEGAAAMQAGFKIALVNREKKNPLITKQDHCDFLVISSFGELFGEDEMDHKKLEGNGDLDASDEEVDDDGAELDDDDDDDDEDEVDEEEEDLGDDDD</sequence>
<dbReference type="InterPro" id="IPR036412">
    <property type="entry name" value="HAD-like_sf"/>
</dbReference>
<dbReference type="SFLD" id="SFLDF00044">
    <property type="entry name" value="enolase-phosphatase"/>
    <property type="match status" value="1"/>
</dbReference>
<dbReference type="Proteomes" id="UP000242188">
    <property type="component" value="Unassembled WGS sequence"/>
</dbReference>
<feature type="compositionally biased region" description="Acidic residues" evidence="4">
    <location>
        <begin position="281"/>
        <end position="318"/>
    </location>
</feature>
<dbReference type="GO" id="GO:0043874">
    <property type="term" value="F:acireductone synthase activity"/>
    <property type="evidence" value="ECO:0007669"/>
    <property type="project" value="InterPro"/>
</dbReference>
<dbReference type="Gene3D" id="3.40.50.1000">
    <property type="entry name" value="HAD superfamily/HAD-like"/>
    <property type="match status" value="1"/>
</dbReference>
<dbReference type="SFLD" id="SFLDG01133">
    <property type="entry name" value="C1.5.4:_Enolase-phosphatase_Li"/>
    <property type="match status" value="1"/>
</dbReference>
<dbReference type="InterPro" id="IPR023943">
    <property type="entry name" value="Enolase-ppase_E1"/>
</dbReference>
<dbReference type="EMBL" id="NEDP02005568">
    <property type="protein sequence ID" value="OWF38384.1"/>
    <property type="molecule type" value="Genomic_DNA"/>
</dbReference>
<keyword evidence="1" id="KW-0028">Amino-acid biosynthesis</keyword>
<organism evidence="5 6">
    <name type="scientific">Mizuhopecten yessoensis</name>
    <name type="common">Japanese scallop</name>
    <name type="synonym">Patinopecten yessoensis</name>
    <dbReference type="NCBI Taxonomy" id="6573"/>
    <lineage>
        <taxon>Eukaryota</taxon>
        <taxon>Metazoa</taxon>
        <taxon>Spiralia</taxon>
        <taxon>Lophotrochozoa</taxon>
        <taxon>Mollusca</taxon>
        <taxon>Bivalvia</taxon>
        <taxon>Autobranchia</taxon>
        <taxon>Pteriomorphia</taxon>
        <taxon>Pectinida</taxon>
        <taxon>Pectinoidea</taxon>
        <taxon>Pectinidae</taxon>
        <taxon>Mizuhopecten</taxon>
    </lineage>
</organism>
<proteinExistence type="predicted"/>
<dbReference type="Pfam" id="PF00702">
    <property type="entry name" value="Hydrolase"/>
    <property type="match status" value="1"/>
</dbReference>
<feature type="region of interest" description="Disordered" evidence="4">
    <location>
        <begin position="271"/>
        <end position="318"/>
    </location>
</feature>
<dbReference type="CDD" id="cd01629">
    <property type="entry name" value="HAD_EP"/>
    <property type="match status" value="1"/>
</dbReference>
<dbReference type="STRING" id="6573.A0A210PPL1"/>
<protein>
    <submittedName>
        <fullName evidence="5">Enolase-phosphatase E1</fullName>
    </submittedName>
</protein>
<dbReference type="Gene3D" id="1.10.720.60">
    <property type="match status" value="1"/>
</dbReference>
<evidence type="ECO:0000256" key="4">
    <source>
        <dbReference type="SAM" id="MobiDB-lite"/>
    </source>
</evidence>
<dbReference type="PRINTS" id="PR00413">
    <property type="entry name" value="HADHALOGNASE"/>
</dbReference>
<name>A0A210PPL1_MIZYE</name>
<evidence type="ECO:0000256" key="3">
    <source>
        <dbReference type="ARBA" id="ARBA00023167"/>
    </source>
</evidence>
<dbReference type="NCBIfam" id="TIGR01691">
    <property type="entry name" value="enolase-ppase"/>
    <property type="match status" value="1"/>
</dbReference>
<evidence type="ECO:0000313" key="5">
    <source>
        <dbReference type="EMBL" id="OWF38384.1"/>
    </source>
</evidence>
<evidence type="ECO:0000256" key="1">
    <source>
        <dbReference type="ARBA" id="ARBA00022605"/>
    </source>
</evidence>
<dbReference type="SFLD" id="SFLDG01129">
    <property type="entry name" value="C1.5:_HAD__Beta-PGM__Phosphata"/>
    <property type="match status" value="1"/>
</dbReference>
<evidence type="ECO:0000256" key="2">
    <source>
        <dbReference type="ARBA" id="ARBA00022801"/>
    </source>
</evidence>
<dbReference type="OrthoDB" id="272500at2759"/>
<accession>A0A210PPL1</accession>
<dbReference type="AlphaFoldDB" id="A0A210PPL1"/>
<dbReference type="InterPro" id="IPR023214">
    <property type="entry name" value="HAD_sf"/>
</dbReference>
<reference evidence="5 6" key="1">
    <citation type="journal article" date="2017" name="Nat. Ecol. Evol.">
        <title>Scallop genome provides insights into evolution of bilaterian karyotype and development.</title>
        <authorList>
            <person name="Wang S."/>
            <person name="Zhang J."/>
            <person name="Jiao W."/>
            <person name="Li J."/>
            <person name="Xun X."/>
            <person name="Sun Y."/>
            <person name="Guo X."/>
            <person name="Huan P."/>
            <person name="Dong B."/>
            <person name="Zhang L."/>
            <person name="Hu X."/>
            <person name="Sun X."/>
            <person name="Wang J."/>
            <person name="Zhao C."/>
            <person name="Wang Y."/>
            <person name="Wang D."/>
            <person name="Huang X."/>
            <person name="Wang R."/>
            <person name="Lv J."/>
            <person name="Li Y."/>
            <person name="Zhang Z."/>
            <person name="Liu B."/>
            <person name="Lu W."/>
            <person name="Hui Y."/>
            <person name="Liang J."/>
            <person name="Zhou Z."/>
            <person name="Hou R."/>
            <person name="Li X."/>
            <person name="Liu Y."/>
            <person name="Li H."/>
            <person name="Ning X."/>
            <person name="Lin Y."/>
            <person name="Zhao L."/>
            <person name="Xing Q."/>
            <person name="Dou J."/>
            <person name="Li Y."/>
            <person name="Mao J."/>
            <person name="Guo H."/>
            <person name="Dou H."/>
            <person name="Li T."/>
            <person name="Mu C."/>
            <person name="Jiang W."/>
            <person name="Fu Q."/>
            <person name="Fu X."/>
            <person name="Miao Y."/>
            <person name="Liu J."/>
            <person name="Yu Q."/>
            <person name="Li R."/>
            <person name="Liao H."/>
            <person name="Li X."/>
            <person name="Kong Y."/>
            <person name="Jiang Z."/>
            <person name="Chourrout D."/>
            <person name="Li R."/>
            <person name="Bao Z."/>
        </authorList>
    </citation>
    <scope>NUCLEOTIDE SEQUENCE [LARGE SCALE GENOMIC DNA]</scope>
    <source>
        <strain evidence="5 6">PY_sf001</strain>
    </source>
</reference>
<keyword evidence="2" id="KW-0378">Hydrolase</keyword>
<dbReference type="SFLD" id="SFLDS00003">
    <property type="entry name" value="Haloacid_Dehalogenase"/>
    <property type="match status" value="1"/>
</dbReference>
<evidence type="ECO:0000313" key="6">
    <source>
        <dbReference type="Proteomes" id="UP000242188"/>
    </source>
</evidence>
<dbReference type="SUPFAM" id="SSF56784">
    <property type="entry name" value="HAD-like"/>
    <property type="match status" value="1"/>
</dbReference>
<dbReference type="GO" id="GO:0000287">
    <property type="term" value="F:magnesium ion binding"/>
    <property type="evidence" value="ECO:0007669"/>
    <property type="project" value="InterPro"/>
</dbReference>
<gene>
    <name evidence="5" type="ORF">KP79_PYT10740</name>
</gene>
<dbReference type="GO" id="GO:0019509">
    <property type="term" value="P:L-methionine salvage from methylthioadenosine"/>
    <property type="evidence" value="ECO:0007669"/>
    <property type="project" value="InterPro"/>
</dbReference>
<keyword evidence="3" id="KW-0486">Methionine biosynthesis</keyword>
<comment type="caution">
    <text evidence="5">The sequence shown here is derived from an EMBL/GenBank/DDBJ whole genome shotgun (WGS) entry which is preliminary data.</text>
</comment>